<sequence length="446" mass="50393">MGRLFVPTGEGQHPLVPRTPEPLPAHSVHLSVCCLLSGIWTAGCSIFGRARPGTFLRTSASVTAGFVLWDITKTYSARQLFLPALKNAGIEKPKAWKLWENNGKFTLDDAALGGGVLGLICALRPTAFPGVRGWQRFLGAASVGWAFGGTSAGYYFRASQHFQMALAVTHYQELQEAVTLQVLANDDKFVASLTKVGRWYLKYLTWNTSHMGHQQHSQPQQLAGPFWLLTFEDGASLMGCDHDGRARSYQWNTDNNALDALQDRISELRALRQQYAIELEYVQQVLAKKEYDFFQMTTEDFAKDVLRRELQLLNGLSETLFLQRSLFEFHIQDSEKLYNQIQQKNMGSTQPWVPAPTPDLELPDGWQNRHSPHISTLTIRRHWEQNRQMVSDAEQSESDGLVPIPDGSPSVHGTALEQQKKNVLATERVLKEFEEQIQKSDEQKDY</sequence>
<gene>
    <name evidence="1" type="ORF">BDR25DRAFT_320317</name>
</gene>
<dbReference type="Proteomes" id="UP000799755">
    <property type="component" value="Unassembled WGS sequence"/>
</dbReference>
<organism evidence="1 2">
    <name type="scientific">Lindgomyces ingoldianus</name>
    <dbReference type="NCBI Taxonomy" id="673940"/>
    <lineage>
        <taxon>Eukaryota</taxon>
        <taxon>Fungi</taxon>
        <taxon>Dikarya</taxon>
        <taxon>Ascomycota</taxon>
        <taxon>Pezizomycotina</taxon>
        <taxon>Dothideomycetes</taxon>
        <taxon>Pleosporomycetidae</taxon>
        <taxon>Pleosporales</taxon>
        <taxon>Lindgomycetaceae</taxon>
        <taxon>Lindgomyces</taxon>
    </lineage>
</organism>
<comment type="caution">
    <text evidence="1">The sequence shown here is derived from an EMBL/GenBank/DDBJ whole genome shotgun (WGS) entry which is preliminary data.</text>
</comment>
<evidence type="ECO:0000313" key="1">
    <source>
        <dbReference type="EMBL" id="KAF2463008.1"/>
    </source>
</evidence>
<evidence type="ECO:0000313" key="2">
    <source>
        <dbReference type="Proteomes" id="UP000799755"/>
    </source>
</evidence>
<name>A0ACB6Q7Z2_9PLEO</name>
<reference evidence="1" key="1">
    <citation type="journal article" date="2020" name="Stud. Mycol.">
        <title>101 Dothideomycetes genomes: a test case for predicting lifestyles and emergence of pathogens.</title>
        <authorList>
            <person name="Haridas S."/>
            <person name="Albert R."/>
            <person name="Binder M."/>
            <person name="Bloem J."/>
            <person name="Labutti K."/>
            <person name="Salamov A."/>
            <person name="Andreopoulos B."/>
            <person name="Baker S."/>
            <person name="Barry K."/>
            <person name="Bills G."/>
            <person name="Bluhm B."/>
            <person name="Cannon C."/>
            <person name="Castanera R."/>
            <person name="Culley D."/>
            <person name="Daum C."/>
            <person name="Ezra D."/>
            <person name="Gonzalez J."/>
            <person name="Henrissat B."/>
            <person name="Kuo A."/>
            <person name="Liang C."/>
            <person name="Lipzen A."/>
            <person name="Lutzoni F."/>
            <person name="Magnuson J."/>
            <person name="Mondo S."/>
            <person name="Nolan M."/>
            <person name="Ohm R."/>
            <person name="Pangilinan J."/>
            <person name="Park H.-J."/>
            <person name="Ramirez L."/>
            <person name="Alfaro M."/>
            <person name="Sun H."/>
            <person name="Tritt A."/>
            <person name="Yoshinaga Y."/>
            <person name="Zwiers L.-H."/>
            <person name="Turgeon B."/>
            <person name="Goodwin S."/>
            <person name="Spatafora J."/>
            <person name="Crous P."/>
            <person name="Grigoriev I."/>
        </authorList>
    </citation>
    <scope>NUCLEOTIDE SEQUENCE</scope>
    <source>
        <strain evidence="1">ATCC 200398</strain>
    </source>
</reference>
<protein>
    <submittedName>
        <fullName evidence="1">Uncharacterized protein</fullName>
    </submittedName>
</protein>
<dbReference type="EMBL" id="MU003555">
    <property type="protein sequence ID" value="KAF2463008.1"/>
    <property type="molecule type" value="Genomic_DNA"/>
</dbReference>
<keyword evidence="2" id="KW-1185">Reference proteome</keyword>
<proteinExistence type="predicted"/>
<accession>A0ACB6Q7Z2</accession>